<gene>
    <name evidence="1" type="ORF">K3G42_004553</name>
</gene>
<reference evidence="1" key="1">
    <citation type="submission" date="2021-08" db="EMBL/GenBank/DDBJ databases">
        <title>The first chromosome-level gecko genome reveals the dynamic sex chromosomes of Neotropical dwarf geckos (Sphaerodactylidae: Sphaerodactylus).</title>
        <authorList>
            <person name="Pinto B.J."/>
            <person name="Keating S.E."/>
            <person name="Gamble T."/>
        </authorList>
    </citation>
    <scope>NUCLEOTIDE SEQUENCE</scope>
    <source>
        <strain evidence="1">TG3544</strain>
    </source>
</reference>
<dbReference type="Proteomes" id="UP000827872">
    <property type="component" value="Linkage Group LG01"/>
</dbReference>
<sequence>MPFFPATSGPARASSREGYGRQAGGGGAWNIPAAGKGRLLPDPLEFRPLVPESFPGPPLDPLRFWTLLFWELYFRRLLGPLDFPWRRKGPSQDVAGIHARSAAAIWESITCPGITSYFYFVRLDHRPLSDVAVIPFPLQLHGNKPRANLALRMRHPCTRFLDSWQQC</sequence>
<protein>
    <submittedName>
        <fullName evidence="1">Uncharacterized protein</fullName>
    </submittedName>
</protein>
<dbReference type="EMBL" id="CM037614">
    <property type="protein sequence ID" value="KAH8015487.1"/>
    <property type="molecule type" value="Genomic_DNA"/>
</dbReference>
<keyword evidence="2" id="KW-1185">Reference proteome</keyword>
<accession>A0ACB8G7E0</accession>
<evidence type="ECO:0000313" key="1">
    <source>
        <dbReference type="EMBL" id="KAH8015487.1"/>
    </source>
</evidence>
<evidence type="ECO:0000313" key="2">
    <source>
        <dbReference type="Proteomes" id="UP000827872"/>
    </source>
</evidence>
<proteinExistence type="predicted"/>
<organism evidence="1 2">
    <name type="scientific">Sphaerodactylus townsendi</name>
    <dbReference type="NCBI Taxonomy" id="933632"/>
    <lineage>
        <taxon>Eukaryota</taxon>
        <taxon>Metazoa</taxon>
        <taxon>Chordata</taxon>
        <taxon>Craniata</taxon>
        <taxon>Vertebrata</taxon>
        <taxon>Euteleostomi</taxon>
        <taxon>Lepidosauria</taxon>
        <taxon>Squamata</taxon>
        <taxon>Bifurcata</taxon>
        <taxon>Gekkota</taxon>
        <taxon>Sphaerodactylidae</taxon>
        <taxon>Sphaerodactylus</taxon>
    </lineage>
</organism>
<comment type="caution">
    <text evidence="1">The sequence shown here is derived from an EMBL/GenBank/DDBJ whole genome shotgun (WGS) entry which is preliminary data.</text>
</comment>
<name>A0ACB8G7E0_9SAUR</name>